<protein>
    <submittedName>
        <fullName evidence="1">Uncharacterized protein</fullName>
    </submittedName>
</protein>
<evidence type="ECO:0000313" key="1">
    <source>
        <dbReference type="EMBL" id="KZD65982.1"/>
    </source>
</evidence>
<accession>A0A164NXZ7</accession>
<dbReference type="RefSeq" id="WP_063261206.1">
    <property type="nucleotide sequence ID" value="NZ_LJKE01000045.1"/>
</dbReference>
<proteinExistence type="predicted"/>
<dbReference type="AlphaFoldDB" id="A0A164NXZ7"/>
<dbReference type="PATRIC" id="fig|1396.535.peg.1779"/>
<name>A0A164NXZ7_BACCE</name>
<comment type="caution">
    <text evidence="1">The sequence shown here is derived from an EMBL/GenBank/DDBJ whole genome shotgun (WGS) entry which is preliminary data.</text>
</comment>
<organism evidence="1 2">
    <name type="scientific">Bacillus cereus</name>
    <dbReference type="NCBI Taxonomy" id="1396"/>
    <lineage>
        <taxon>Bacteria</taxon>
        <taxon>Bacillati</taxon>
        <taxon>Bacillota</taxon>
        <taxon>Bacilli</taxon>
        <taxon>Bacillales</taxon>
        <taxon>Bacillaceae</taxon>
        <taxon>Bacillus</taxon>
        <taxon>Bacillus cereus group</taxon>
    </lineage>
</organism>
<evidence type="ECO:0000313" key="2">
    <source>
        <dbReference type="Proteomes" id="UP000076482"/>
    </source>
</evidence>
<dbReference type="Proteomes" id="UP000076482">
    <property type="component" value="Unassembled WGS sequence"/>
</dbReference>
<sequence length="211" mass="24591">MYTTNQDGTEPRTKNKKRRERKVIYTEVIKELLKVAEHVKHPLFIFYIDNKLVCSNVDGKSPVLNDKIAQYKLINEEMTIDFKLLVEEIMSVAQQIGLVANDIQEIMKDYNDEVQEVMFESDGYKQLLLDTLETSYDPEEILEGLHWNTFKVRDDSELIYDSVDGILFETETMFEALQKHVEHLNSISQIATKAKELLKNRLDTLDDTPNN</sequence>
<reference evidence="1 2" key="1">
    <citation type="submission" date="2015-09" db="EMBL/GenBank/DDBJ databases">
        <title>Bacillus cereus food isolates.</title>
        <authorList>
            <person name="Boekhorst J."/>
        </authorList>
    </citation>
    <scope>NUCLEOTIDE SEQUENCE [LARGE SCALE GENOMIC DNA]</scope>
    <source>
        <strain evidence="1 2">B4088</strain>
    </source>
</reference>
<dbReference type="EMBL" id="LJKE01000045">
    <property type="protein sequence ID" value="KZD65982.1"/>
    <property type="molecule type" value="Genomic_DNA"/>
</dbReference>
<gene>
    <name evidence="1" type="ORF">B4088_2739</name>
</gene>